<dbReference type="EMBL" id="MN739565">
    <property type="protein sequence ID" value="QHT13309.1"/>
    <property type="molecule type" value="Genomic_DNA"/>
</dbReference>
<protein>
    <recommendedName>
        <fullName evidence="1">Ribosomal RNA methyltransferase FtsJ domain-containing protein</fullName>
    </recommendedName>
</protein>
<dbReference type="InterPro" id="IPR002877">
    <property type="entry name" value="RNA_MeTrfase_FtsJ_dom"/>
</dbReference>
<organism evidence="2">
    <name type="scientific">viral metagenome</name>
    <dbReference type="NCBI Taxonomy" id="1070528"/>
    <lineage>
        <taxon>unclassified sequences</taxon>
        <taxon>metagenomes</taxon>
        <taxon>organismal metagenomes</taxon>
    </lineage>
</organism>
<dbReference type="InterPro" id="IPR050851">
    <property type="entry name" value="mRNA_Cap_2O-Ribose_MeTrfase"/>
</dbReference>
<evidence type="ECO:0000259" key="1">
    <source>
        <dbReference type="Pfam" id="PF01728"/>
    </source>
</evidence>
<name>A0A6C0DBJ2_9ZZZZ</name>
<proteinExistence type="predicted"/>
<dbReference type="GO" id="GO:0004483">
    <property type="term" value="F:methyltransferase cap1 activity"/>
    <property type="evidence" value="ECO:0007669"/>
    <property type="project" value="UniProtKB-ARBA"/>
</dbReference>
<dbReference type="GO" id="GO:0032259">
    <property type="term" value="P:methylation"/>
    <property type="evidence" value="ECO:0007669"/>
    <property type="project" value="InterPro"/>
</dbReference>
<dbReference type="PANTHER" id="PTHR16121">
    <property type="entry name" value="CAP-SPECIFIC MRNA (NUCLEOSIDE-2'-O-)-METHYLTRANSFERASE 1-RELATED"/>
    <property type="match status" value="1"/>
</dbReference>
<evidence type="ECO:0000313" key="2">
    <source>
        <dbReference type="EMBL" id="QHT13309.1"/>
    </source>
</evidence>
<dbReference type="AlphaFoldDB" id="A0A6C0DBJ2"/>
<sequence length="408" mass="48050">MNVPVYKLPKNNNLDIFTKSKHLVITTPFENRPLFSLGYHHFIDRTRSALSITNKLESKNEFYYVVNPYEPNIPNYEDNIKNLSKIYLNLSKDKPDIFSRDFYKIWETAFLFDILDKTNLNTLVLNDLESEVEADYENNIAILQGVVYYRDKFLPTLTKKDQHYVLTNDKNTVIKSIDKNIKSINKLDKDSYDLIITNCSSKNENEFIDIFINQLIMICEHQNSGGNLILKVFDTFTMATIKLLYLLATLYEEMYIFKPYFSRPSESEKYIILKNFTASSSDIKKLIPKLEEIQKATKTKNFITDVFIDLEIKPDFINYIKFSNIKLVNQQQILINEIVKFIKENNYFGDKYHDFRNQQIEATGLWISNFFPPSNNLYKTNKENLVKLTKTTIDKTILEKDKFINNLI</sequence>
<dbReference type="GO" id="GO:0005737">
    <property type="term" value="C:cytoplasm"/>
    <property type="evidence" value="ECO:0007669"/>
    <property type="project" value="TreeGrafter"/>
</dbReference>
<dbReference type="PANTHER" id="PTHR16121:SF0">
    <property type="entry name" value="CAP-SPECIFIC MRNA (NUCLEOSIDE-2'-O-)-METHYLTRANSFERASE 1"/>
    <property type="match status" value="1"/>
</dbReference>
<dbReference type="GO" id="GO:0006370">
    <property type="term" value="P:7-methylguanosine mRNA capping"/>
    <property type="evidence" value="ECO:0007669"/>
    <property type="project" value="TreeGrafter"/>
</dbReference>
<dbReference type="SUPFAM" id="SSF53335">
    <property type="entry name" value="S-adenosyl-L-methionine-dependent methyltransferases"/>
    <property type="match status" value="1"/>
</dbReference>
<dbReference type="Gene3D" id="3.40.50.12760">
    <property type="match status" value="1"/>
</dbReference>
<feature type="domain" description="Ribosomal RNA methyltransferase FtsJ" evidence="1">
    <location>
        <begin position="194"/>
        <end position="276"/>
    </location>
</feature>
<dbReference type="GO" id="GO:0005634">
    <property type="term" value="C:nucleus"/>
    <property type="evidence" value="ECO:0007669"/>
    <property type="project" value="TreeGrafter"/>
</dbReference>
<dbReference type="Pfam" id="PF01728">
    <property type="entry name" value="FtsJ"/>
    <property type="match status" value="1"/>
</dbReference>
<reference evidence="2" key="1">
    <citation type="journal article" date="2020" name="Nature">
        <title>Giant virus diversity and host interactions through global metagenomics.</title>
        <authorList>
            <person name="Schulz F."/>
            <person name="Roux S."/>
            <person name="Paez-Espino D."/>
            <person name="Jungbluth S."/>
            <person name="Walsh D.A."/>
            <person name="Denef V.J."/>
            <person name="McMahon K.D."/>
            <person name="Konstantinidis K.T."/>
            <person name="Eloe-Fadrosh E.A."/>
            <person name="Kyrpides N.C."/>
            <person name="Woyke T."/>
        </authorList>
    </citation>
    <scope>NUCLEOTIDE SEQUENCE</scope>
    <source>
        <strain evidence="2">GVMAG-M-3300023174-131</strain>
    </source>
</reference>
<accession>A0A6C0DBJ2</accession>
<dbReference type="InterPro" id="IPR029063">
    <property type="entry name" value="SAM-dependent_MTases_sf"/>
</dbReference>